<dbReference type="Pfam" id="PF01470">
    <property type="entry name" value="Peptidase_C15"/>
    <property type="match status" value="1"/>
</dbReference>
<gene>
    <name evidence="7" type="primary">pcp</name>
    <name evidence="7" type="ORF">JEOPIN946_00761</name>
</gene>
<keyword evidence="4" id="KW-0378">Hydrolase</keyword>
<evidence type="ECO:0000256" key="5">
    <source>
        <dbReference type="ARBA" id="ARBA00022807"/>
    </source>
</evidence>
<dbReference type="AlphaFoldDB" id="A0A6V7RA97"/>
<evidence type="ECO:0000313" key="8">
    <source>
        <dbReference type="Proteomes" id="UP000588186"/>
    </source>
</evidence>
<dbReference type="PIRSF" id="PIRSF015592">
    <property type="entry name" value="Prld-crbxl_pptds"/>
    <property type="match status" value="1"/>
</dbReference>
<evidence type="ECO:0000256" key="3">
    <source>
        <dbReference type="ARBA" id="ARBA00022670"/>
    </source>
</evidence>
<dbReference type="PRINTS" id="PR00706">
    <property type="entry name" value="PYROGLUPTASE"/>
</dbReference>
<evidence type="ECO:0000256" key="2">
    <source>
        <dbReference type="ARBA" id="ARBA00022490"/>
    </source>
</evidence>
<dbReference type="Gene3D" id="3.40.630.20">
    <property type="entry name" value="Peptidase C15, pyroglutamyl peptidase I-like"/>
    <property type="match status" value="1"/>
</dbReference>
<dbReference type="Proteomes" id="UP000588186">
    <property type="component" value="Unassembled WGS sequence"/>
</dbReference>
<dbReference type="PANTHER" id="PTHR23402:SF1">
    <property type="entry name" value="PYROGLUTAMYL-PEPTIDASE I"/>
    <property type="match status" value="1"/>
</dbReference>
<keyword evidence="2" id="KW-0963">Cytoplasm</keyword>
<dbReference type="InterPro" id="IPR016125">
    <property type="entry name" value="Peptidase_C15-like"/>
</dbReference>
<keyword evidence="5" id="KW-0788">Thiol protease</keyword>
<evidence type="ECO:0000313" key="7">
    <source>
        <dbReference type="EMBL" id="CAD2073888.1"/>
    </source>
</evidence>
<protein>
    <recommendedName>
        <fullName evidence="6">Pyroglutamyl-peptidase I</fullName>
        <ecNumber evidence="6">3.4.19.3</ecNumber>
    </recommendedName>
</protein>
<dbReference type="GO" id="GO:0006508">
    <property type="term" value="P:proteolysis"/>
    <property type="evidence" value="ECO:0007669"/>
    <property type="project" value="UniProtKB-KW"/>
</dbReference>
<evidence type="ECO:0000256" key="1">
    <source>
        <dbReference type="ARBA" id="ARBA00006641"/>
    </source>
</evidence>
<dbReference type="EMBL" id="CAJEWB010000007">
    <property type="protein sequence ID" value="CAD2073888.1"/>
    <property type="molecule type" value="Genomic_DNA"/>
</dbReference>
<dbReference type="SUPFAM" id="SSF53182">
    <property type="entry name" value="Pyrrolidone carboxyl peptidase (pyroglutamate aminopeptidase)"/>
    <property type="match status" value="1"/>
</dbReference>
<proteinExistence type="inferred from homology"/>
<dbReference type="GO" id="GO:0005829">
    <property type="term" value="C:cytosol"/>
    <property type="evidence" value="ECO:0007669"/>
    <property type="project" value="InterPro"/>
</dbReference>
<feature type="active site" evidence="6">
    <location>
        <position position="143"/>
    </location>
</feature>
<dbReference type="RefSeq" id="WP_245202405.1">
    <property type="nucleotide sequence ID" value="NZ_CAJEWB010000007.1"/>
</dbReference>
<evidence type="ECO:0000256" key="4">
    <source>
        <dbReference type="ARBA" id="ARBA00022801"/>
    </source>
</evidence>
<comment type="similarity">
    <text evidence="1">Belongs to the peptidase C15 family.</text>
</comment>
<reference evidence="7 8" key="1">
    <citation type="submission" date="2020-07" db="EMBL/GenBank/DDBJ databases">
        <authorList>
            <person name="Criscuolo A."/>
        </authorList>
    </citation>
    <scope>NUCLEOTIDE SEQUENCE [LARGE SCALE GENOMIC DNA]</scope>
    <source>
        <strain evidence="7">CIP107946</strain>
    </source>
</reference>
<dbReference type="PANTHER" id="PTHR23402">
    <property type="entry name" value="PROTEASE FAMILY C15 PYROGLUTAMYL-PEPTIDASE I-RELATED"/>
    <property type="match status" value="1"/>
</dbReference>
<keyword evidence="3" id="KW-0645">Protease</keyword>
<organism evidence="7 8">
    <name type="scientific">Phocicoccus pinnipedialis</name>
    <dbReference type="NCBI Taxonomy" id="110845"/>
    <lineage>
        <taxon>Bacteria</taxon>
        <taxon>Bacillati</taxon>
        <taxon>Bacillota</taxon>
        <taxon>Bacilli</taxon>
        <taxon>Bacillales</taxon>
        <taxon>Salinicoccaceae</taxon>
        <taxon>Phocicoccus</taxon>
    </lineage>
</organism>
<dbReference type="InterPro" id="IPR033694">
    <property type="entry name" value="PGPEP1_Cys_AS"/>
</dbReference>
<dbReference type="GO" id="GO:0016920">
    <property type="term" value="F:pyroglutamyl-peptidase activity"/>
    <property type="evidence" value="ECO:0007669"/>
    <property type="project" value="UniProtKB-EC"/>
</dbReference>
<name>A0A6V7RA97_9BACL</name>
<dbReference type="InterPro" id="IPR000816">
    <property type="entry name" value="Peptidase_C15"/>
</dbReference>
<keyword evidence="8" id="KW-1185">Reference proteome</keyword>
<dbReference type="PROSITE" id="PS01334">
    <property type="entry name" value="PYRASE_CYS"/>
    <property type="match status" value="1"/>
</dbReference>
<evidence type="ECO:0000256" key="6">
    <source>
        <dbReference type="PROSITE-ProRule" id="PRU10077"/>
    </source>
</evidence>
<dbReference type="CDD" id="cd00501">
    <property type="entry name" value="Peptidase_C15"/>
    <property type="match status" value="1"/>
</dbReference>
<comment type="catalytic activity">
    <reaction evidence="6">
        <text>Release of an N-terminal pyroglutamyl group from a polypeptide, the second amino acid generally not being Pro.</text>
        <dbReference type="EC" id="3.4.19.3"/>
    </reaction>
</comment>
<dbReference type="InterPro" id="IPR036440">
    <property type="entry name" value="Peptidase_C15-like_sf"/>
</dbReference>
<sequence length="199" mass="22041">MLKTLLLTGYEPFLKFETNPTESAVKSLNGTSIGEYKIVSRVYPVSFKSIACLIKKDIDEVKPDAIVHLGLAGNIHSVHLERIAINCIDGRPDNEGFHPNGEKISEDGPDAIFSSLPLKRLEKVLLENNIPVTISNSAGTYLCNNLMYCSLYYLKEKNLNIPSGFVHVPANMEISIANKIPGWPQNYINVAVTKIIENL</sequence>
<comment type="caution">
    <text evidence="7">The sequence shown here is derived from an EMBL/GenBank/DDBJ whole genome shotgun (WGS) entry which is preliminary data.</text>
</comment>
<dbReference type="EC" id="3.4.19.3" evidence="6"/>
<accession>A0A6V7RA97</accession>